<dbReference type="FunFam" id="2.130.10.10:FF:000017">
    <property type="entry name" value="SEC13 homolog (S. cerevisiae)"/>
    <property type="match status" value="1"/>
</dbReference>
<dbReference type="GO" id="GO:0090114">
    <property type="term" value="P:COPII-coated vesicle budding"/>
    <property type="evidence" value="ECO:0007669"/>
    <property type="project" value="TreeGrafter"/>
</dbReference>
<keyword evidence="3" id="KW-0813">Transport</keyword>
<dbReference type="GO" id="GO:0031080">
    <property type="term" value="C:nuclear pore outer ring"/>
    <property type="evidence" value="ECO:0007669"/>
    <property type="project" value="TreeGrafter"/>
</dbReference>
<evidence type="ECO:0000256" key="8">
    <source>
        <dbReference type="ARBA" id="ARBA00023010"/>
    </source>
</evidence>
<dbReference type="GO" id="GO:0005198">
    <property type="term" value="F:structural molecule activity"/>
    <property type="evidence" value="ECO:0007669"/>
    <property type="project" value="InterPro"/>
</dbReference>
<dbReference type="PANTHER" id="PTHR11024">
    <property type="entry name" value="NUCLEAR PORE COMPLEX PROTEIN SEC13 / SEH1 FAMILY MEMBER"/>
    <property type="match status" value="1"/>
</dbReference>
<dbReference type="AlphaFoldDB" id="A0AAD5SFZ1"/>
<keyword evidence="7" id="KW-0653">Protein transport</keyword>
<dbReference type="EMBL" id="JADGJD010000288">
    <property type="protein sequence ID" value="KAJ3052502.1"/>
    <property type="molecule type" value="Genomic_DNA"/>
</dbReference>
<evidence type="ECO:0000256" key="3">
    <source>
        <dbReference type="ARBA" id="ARBA00022448"/>
    </source>
</evidence>
<dbReference type="InterPro" id="IPR001680">
    <property type="entry name" value="WD40_rpt"/>
</dbReference>
<evidence type="ECO:0000256" key="5">
    <source>
        <dbReference type="ARBA" id="ARBA00022737"/>
    </source>
</evidence>
<dbReference type="Gene3D" id="2.130.10.10">
    <property type="entry name" value="YVTN repeat-like/Quinoprotein amine dehydrogenase"/>
    <property type="match status" value="1"/>
</dbReference>
<reference evidence="12" key="1">
    <citation type="submission" date="2020-05" db="EMBL/GenBank/DDBJ databases">
        <title>Phylogenomic resolution of chytrid fungi.</title>
        <authorList>
            <person name="Stajich J.E."/>
            <person name="Amses K."/>
            <person name="Simmons R."/>
            <person name="Seto K."/>
            <person name="Myers J."/>
            <person name="Bonds A."/>
            <person name="Quandt C.A."/>
            <person name="Barry K."/>
            <person name="Liu P."/>
            <person name="Grigoriev I."/>
            <person name="Longcore J.E."/>
            <person name="James T.Y."/>
        </authorList>
    </citation>
    <scope>NUCLEOTIDE SEQUENCE</scope>
    <source>
        <strain evidence="12">JEL0318</strain>
    </source>
</reference>
<sequence>MATAPEVNSFDSQHEDVIHDAQLDYYGKRLATCSSDRTIRLFEVEGNTQKQLAVLKGHEGPVWQVAWAHPKYFNVLASCSYDSRVFIWRESNGAWSRIKEHNAHTASVNAIAWAPHEYGAILAAASSDGKVSVLSFKEDATWDSVAFNAHSIGVNAISWAPATIPGSLIHVTGGAPAQTLKRFASGGCDNLVRIWREENNTWKEEQQLEGHTDWVRDVAWAPNIGLPTSYIASCSQDKTVIIWTQEATNAPWQKKYLQSEPFPDVVWRVSWSTSGNVLAVSSGDDKVSLWKEGLDGEWAQVGDLAEGYGQ</sequence>
<dbReference type="InterPro" id="IPR036322">
    <property type="entry name" value="WD40_repeat_dom_sf"/>
</dbReference>
<feature type="repeat" description="WD" evidence="11">
    <location>
        <begin position="208"/>
        <end position="243"/>
    </location>
</feature>
<feature type="repeat" description="WD" evidence="11">
    <location>
        <begin position="55"/>
        <end position="88"/>
    </location>
</feature>
<keyword evidence="4 11" id="KW-0853">WD repeat</keyword>
<dbReference type="GO" id="GO:0006606">
    <property type="term" value="P:protein import into nucleus"/>
    <property type="evidence" value="ECO:0007669"/>
    <property type="project" value="TreeGrafter"/>
</dbReference>
<comment type="similarity">
    <text evidence="2">Belongs to the WD repeat SEC13 family.</text>
</comment>
<keyword evidence="13" id="KW-1185">Reference proteome</keyword>
<gene>
    <name evidence="12" type="primary">SEC13</name>
    <name evidence="12" type="ORF">HK097_006141</name>
</gene>
<dbReference type="PANTHER" id="PTHR11024:SF2">
    <property type="entry name" value="PROTEIN SEC13 HOMOLOG"/>
    <property type="match status" value="1"/>
</dbReference>
<keyword evidence="8" id="KW-0811">Translocation</keyword>
<keyword evidence="10" id="KW-0539">Nucleus</keyword>
<dbReference type="SUPFAM" id="SSF50978">
    <property type="entry name" value="WD40 repeat-like"/>
    <property type="match status" value="1"/>
</dbReference>
<dbReference type="InterPro" id="IPR037363">
    <property type="entry name" value="Sec13/Seh1_fam"/>
</dbReference>
<keyword evidence="9" id="KW-0906">Nuclear pore complex</keyword>
<proteinExistence type="inferred from homology"/>
<dbReference type="PROSITE" id="PS50082">
    <property type="entry name" value="WD_REPEATS_2"/>
    <property type="match status" value="2"/>
</dbReference>
<comment type="subcellular location">
    <subcellularLocation>
        <location evidence="1">Nucleus</location>
        <location evidence="1">Nuclear pore complex</location>
    </subcellularLocation>
</comment>
<evidence type="ECO:0000256" key="1">
    <source>
        <dbReference type="ARBA" id="ARBA00004567"/>
    </source>
</evidence>
<evidence type="ECO:0000256" key="10">
    <source>
        <dbReference type="ARBA" id="ARBA00023242"/>
    </source>
</evidence>
<keyword evidence="6" id="KW-0509">mRNA transport</keyword>
<name>A0AAD5SFZ1_9FUNG</name>
<comment type="caution">
    <text evidence="12">The sequence shown here is derived from an EMBL/GenBank/DDBJ whole genome shotgun (WGS) entry which is preliminary data.</text>
</comment>
<evidence type="ECO:0000256" key="9">
    <source>
        <dbReference type="ARBA" id="ARBA00023132"/>
    </source>
</evidence>
<dbReference type="GO" id="GO:0030127">
    <property type="term" value="C:COPII vesicle coat"/>
    <property type="evidence" value="ECO:0007669"/>
    <property type="project" value="TreeGrafter"/>
</dbReference>
<dbReference type="SMART" id="SM00320">
    <property type="entry name" value="WD40"/>
    <property type="match status" value="6"/>
</dbReference>
<protein>
    <submittedName>
        <fullName evidence="12">GTPase-activating protein S13</fullName>
    </submittedName>
</protein>
<dbReference type="InterPro" id="IPR015943">
    <property type="entry name" value="WD40/YVTN_repeat-like_dom_sf"/>
</dbReference>
<accession>A0AAD5SFZ1</accession>
<keyword evidence="5" id="KW-0677">Repeat</keyword>
<evidence type="ECO:0000256" key="6">
    <source>
        <dbReference type="ARBA" id="ARBA00022816"/>
    </source>
</evidence>
<dbReference type="PROSITE" id="PS50294">
    <property type="entry name" value="WD_REPEATS_REGION"/>
    <property type="match status" value="1"/>
</dbReference>
<evidence type="ECO:0000256" key="11">
    <source>
        <dbReference type="PROSITE-ProRule" id="PRU00221"/>
    </source>
</evidence>
<dbReference type="Pfam" id="PF00400">
    <property type="entry name" value="WD40"/>
    <property type="match status" value="5"/>
</dbReference>
<organism evidence="12 13">
    <name type="scientific">Rhizophlyctis rosea</name>
    <dbReference type="NCBI Taxonomy" id="64517"/>
    <lineage>
        <taxon>Eukaryota</taxon>
        <taxon>Fungi</taxon>
        <taxon>Fungi incertae sedis</taxon>
        <taxon>Chytridiomycota</taxon>
        <taxon>Chytridiomycota incertae sedis</taxon>
        <taxon>Chytridiomycetes</taxon>
        <taxon>Rhizophlyctidales</taxon>
        <taxon>Rhizophlyctidaceae</taxon>
        <taxon>Rhizophlyctis</taxon>
    </lineage>
</organism>
<evidence type="ECO:0000256" key="2">
    <source>
        <dbReference type="ARBA" id="ARBA00010102"/>
    </source>
</evidence>
<dbReference type="GO" id="GO:0032527">
    <property type="term" value="P:protein exit from endoplasmic reticulum"/>
    <property type="evidence" value="ECO:0007669"/>
    <property type="project" value="TreeGrafter"/>
</dbReference>
<dbReference type="GO" id="GO:0032008">
    <property type="term" value="P:positive regulation of TOR signaling"/>
    <property type="evidence" value="ECO:0007669"/>
    <property type="project" value="TreeGrafter"/>
</dbReference>
<evidence type="ECO:0000313" key="13">
    <source>
        <dbReference type="Proteomes" id="UP001212841"/>
    </source>
</evidence>
<dbReference type="Proteomes" id="UP001212841">
    <property type="component" value="Unassembled WGS sequence"/>
</dbReference>
<evidence type="ECO:0000313" key="12">
    <source>
        <dbReference type="EMBL" id="KAJ3052502.1"/>
    </source>
</evidence>
<evidence type="ECO:0000256" key="7">
    <source>
        <dbReference type="ARBA" id="ARBA00022927"/>
    </source>
</evidence>
<dbReference type="GO" id="GO:0051028">
    <property type="term" value="P:mRNA transport"/>
    <property type="evidence" value="ECO:0007669"/>
    <property type="project" value="UniProtKB-KW"/>
</dbReference>
<evidence type="ECO:0000256" key="4">
    <source>
        <dbReference type="ARBA" id="ARBA00022574"/>
    </source>
</evidence>